<proteinExistence type="predicted"/>
<evidence type="ECO:0000313" key="1">
    <source>
        <dbReference type="EMBL" id="KAJ54536.1"/>
    </source>
</evidence>
<dbReference type="Gene3D" id="2.60.120.1140">
    <property type="entry name" value="Protein of unknown function DUF192"/>
    <property type="match status" value="1"/>
</dbReference>
<dbReference type="PANTHER" id="PTHR37953:SF1">
    <property type="entry name" value="UPF0127 PROTEIN MJ1496"/>
    <property type="match status" value="1"/>
</dbReference>
<name>A0A037ZG80_9RHOB</name>
<organism evidence="1 2">
    <name type="scientific">Actibacterium mucosum KCTC 23349</name>
    <dbReference type="NCBI Taxonomy" id="1454373"/>
    <lineage>
        <taxon>Bacteria</taxon>
        <taxon>Pseudomonadati</taxon>
        <taxon>Pseudomonadota</taxon>
        <taxon>Alphaproteobacteria</taxon>
        <taxon>Rhodobacterales</taxon>
        <taxon>Roseobacteraceae</taxon>
        <taxon>Actibacterium</taxon>
    </lineage>
</organism>
<reference evidence="1 2" key="1">
    <citation type="submission" date="2014-03" db="EMBL/GenBank/DDBJ databases">
        <title>Draft Genome Sequence of Actibacterium mucosum KCTC 23349, a Marine Alphaproteobacterium with Complex Ionic Requirements Isolated from Mediterranean Seawater at Malvarrosa Beach, Valencia, Spain.</title>
        <authorList>
            <person name="Arahal D.R."/>
            <person name="Shao Z."/>
            <person name="Lai Q."/>
            <person name="Pujalte M.J."/>
        </authorList>
    </citation>
    <scope>NUCLEOTIDE SEQUENCE [LARGE SCALE GENOMIC DNA]</scope>
    <source>
        <strain evidence="1 2">KCTC 23349</strain>
    </source>
</reference>
<dbReference type="Pfam" id="PF02643">
    <property type="entry name" value="DUF192"/>
    <property type="match status" value="1"/>
</dbReference>
<dbReference type="EMBL" id="JFKE01000007">
    <property type="protein sequence ID" value="KAJ54536.1"/>
    <property type="molecule type" value="Genomic_DNA"/>
</dbReference>
<dbReference type="Proteomes" id="UP000026249">
    <property type="component" value="Unassembled WGS sequence"/>
</dbReference>
<evidence type="ECO:0000313" key="2">
    <source>
        <dbReference type="Proteomes" id="UP000026249"/>
    </source>
</evidence>
<comment type="caution">
    <text evidence="1">The sequence shown here is derived from an EMBL/GenBank/DDBJ whole genome shotgun (WGS) entry which is preliminary data.</text>
</comment>
<dbReference type="InterPro" id="IPR038695">
    <property type="entry name" value="Saro_0823-like_sf"/>
</dbReference>
<gene>
    <name evidence="1" type="ORF">ACMU_17665</name>
</gene>
<dbReference type="InterPro" id="IPR003795">
    <property type="entry name" value="DUF192"/>
</dbReference>
<dbReference type="AlphaFoldDB" id="A0A037ZG80"/>
<dbReference type="PANTHER" id="PTHR37953">
    <property type="entry name" value="UPF0127 PROTEIN MJ1496"/>
    <property type="match status" value="1"/>
</dbReference>
<accession>A0A037ZG80</accession>
<evidence type="ECO:0008006" key="3">
    <source>
        <dbReference type="Google" id="ProtNLM"/>
    </source>
</evidence>
<dbReference type="STRING" id="1454373.ACMU_17665"/>
<keyword evidence="2" id="KW-1185">Reference proteome</keyword>
<sequence>MAAASILAAAQAFAECAPNHVDLRGGFGQARFTVELADTDATRAQGLMHRASMPQSHGMLFVYPAPHSAFFWMRNTLIPLDMIFVGEDGEVLRIHQNAIPLDESLIKGGPNVLLVLELNGGVSERLGLQEGDVLRHPSLGNDALWPCDGG</sequence>
<protein>
    <recommendedName>
        <fullName evidence="3">DUF192 domain-containing protein</fullName>
    </recommendedName>
</protein>